<comment type="caution">
    <text evidence="2">The sequence shown here is derived from an EMBL/GenBank/DDBJ whole genome shotgun (WGS) entry which is preliminary data.</text>
</comment>
<organism evidence="2 3">
    <name type="scientific">Erythroxylum novogranatense</name>
    <dbReference type="NCBI Taxonomy" id="1862640"/>
    <lineage>
        <taxon>Eukaryota</taxon>
        <taxon>Viridiplantae</taxon>
        <taxon>Streptophyta</taxon>
        <taxon>Embryophyta</taxon>
        <taxon>Tracheophyta</taxon>
        <taxon>Spermatophyta</taxon>
        <taxon>Magnoliopsida</taxon>
        <taxon>eudicotyledons</taxon>
        <taxon>Gunneridae</taxon>
        <taxon>Pentapetalae</taxon>
        <taxon>rosids</taxon>
        <taxon>fabids</taxon>
        <taxon>Malpighiales</taxon>
        <taxon>Erythroxylaceae</taxon>
        <taxon>Erythroxylum</taxon>
    </lineage>
</organism>
<accession>A0AAV8TXH1</accession>
<dbReference type="EMBL" id="JAIWQS010000003">
    <property type="protein sequence ID" value="KAJ8771241.1"/>
    <property type="molecule type" value="Genomic_DNA"/>
</dbReference>
<evidence type="ECO:0000256" key="1">
    <source>
        <dbReference type="SAM" id="MobiDB-lite"/>
    </source>
</evidence>
<proteinExistence type="predicted"/>
<dbReference type="Proteomes" id="UP001159364">
    <property type="component" value="Linkage Group LG03"/>
</dbReference>
<feature type="compositionally biased region" description="Polar residues" evidence="1">
    <location>
        <begin position="54"/>
        <end position="70"/>
    </location>
</feature>
<feature type="region of interest" description="Disordered" evidence="1">
    <location>
        <begin position="40"/>
        <end position="76"/>
    </location>
</feature>
<evidence type="ECO:0000313" key="3">
    <source>
        <dbReference type="Proteomes" id="UP001159364"/>
    </source>
</evidence>
<reference evidence="2 3" key="1">
    <citation type="submission" date="2021-09" db="EMBL/GenBank/DDBJ databases">
        <title>Genomic insights and catalytic innovation underlie evolution of tropane alkaloids biosynthesis.</title>
        <authorList>
            <person name="Wang Y.-J."/>
            <person name="Tian T."/>
            <person name="Huang J.-P."/>
            <person name="Huang S.-X."/>
        </authorList>
    </citation>
    <scope>NUCLEOTIDE SEQUENCE [LARGE SCALE GENOMIC DNA]</scope>
    <source>
        <strain evidence="2">KIB-2018</strain>
        <tissue evidence="2">Leaf</tissue>
    </source>
</reference>
<name>A0AAV8TXH1_9ROSI</name>
<keyword evidence="3" id="KW-1185">Reference proteome</keyword>
<protein>
    <submittedName>
        <fullName evidence="2">Uncharacterized protein</fullName>
    </submittedName>
</protein>
<sequence>MASLDPEGPLAKKGCTRKREADPSQLKTSYMATITKGLIEGDDATQKGWPDVTQAASSESFGVTPESNNDAAGINREDRLRRQEDSRLLRHLTGMGRGCMCKSGVQD</sequence>
<evidence type="ECO:0000313" key="2">
    <source>
        <dbReference type="EMBL" id="KAJ8771241.1"/>
    </source>
</evidence>
<feature type="region of interest" description="Disordered" evidence="1">
    <location>
        <begin position="1"/>
        <end position="28"/>
    </location>
</feature>
<dbReference type="AlphaFoldDB" id="A0AAV8TXH1"/>
<gene>
    <name evidence="2" type="ORF">K2173_026129</name>
</gene>